<protein>
    <submittedName>
        <fullName evidence="7">Citryl-CoA lyase</fullName>
    </submittedName>
</protein>
<dbReference type="GO" id="GO:0000287">
    <property type="term" value="F:magnesium ion binding"/>
    <property type="evidence" value="ECO:0007669"/>
    <property type="project" value="TreeGrafter"/>
</dbReference>
<dbReference type="PANTHER" id="PTHR32308">
    <property type="entry name" value="LYASE BETA SUBUNIT, PUTATIVE (AFU_ORTHOLOGUE AFUA_4G13030)-RELATED"/>
    <property type="match status" value="1"/>
</dbReference>
<sequence length="287" mass="31734">MKLFRTLLFVPGSKPEWIAKSADYGADAVILDLEDSVPSQLKAEARSHVAAAIPALQKKGQRVYVRINHDGGPDEEDLKAVVLPELEGLVIPKLYGPEDVQKIHACLTQAERENGVEPGSVALIPTLETARSMLLAYEIACCERVVAIVAINAKNGDAARDIGYQWTPEGLETLYIRSKVVLAARAAGVHPLVGVWQDVHDLDGLRKSAQFQRQLGFDGELLLHPSNVPVVNQMYGLTEEQIRYYEQMIEAYEKAAREGKGAVLYQGEHIDLAHVQTARRMLELYKS</sequence>
<dbReference type="GO" id="GO:0016829">
    <property type="term" value="F:lyase activity"/>
    <property type="evidence" value="ECO:0007669"/>
    <property type="project" value="UniProtKB-KW"/>
</dbReference>
<evidence type="ECO:0000256" key="5">
    <source>
        <dbReference type="PIRSR" id="PIRSR015582-2"/>
    </source>
</evidence>
<evidence type="ECO:0000256" key="2">
    <source>
        <dbReference type="ARBA" id="ARBA00022723"/>
    </source>
</evidence>
<dbReference type="SUPFAM" id="SSF51621">
    <property type="entry name" value="Phosphoenolpyruvate/pyruvate domain"/>
    <property type="match status" value="1"/>
</dbReference>
<accession>A0A1Y3PYY6</accession>
<dbReference type="GO" id="GO:0006107">
    <property type="term" value="P:oxaloacetate metabolic process"/>
    <property type="evidence" value="ECO:0007669"/>
    <property type="project" value="TreeGrafter"/>
</dbReference>
<name>A0A1Y3PYY6_9BACI</name>
<dbReference type="InterPro" id="IPR015813">
    <property type="entry name" value="Pyrv/PenolPyrv_kinase-like_dom"/>
</dbReference>
<dbReference type="Proteomes" id="UP000196475">
    <property type="component" value="Unassembled WGS sequence"/>
</dbReference>
<comment type="caution">
    <text evidence="7">The sequence shown here is derived from an EMBL/GenBank/DDBJ whole genome shotgun (WGS) entry which is preliminary data.</text>
</comment>
<dbReference type="PANTHER" id="PTHR32308:SF0">
    <property type="entry name" value="HPCH_HPAI ALDOLASE_CITRATE LYASE DOMAIN-CONTAINING PROTEIN"/>
    <property type="match status" value="1"/>
</dbReference>
<dbReference type="InterPro" id="IPR011206">
    <property type="entry name" value="Citrate_lyase_beta/mcl1/mcl2"/>
</dbReference>
<evidence type="ECO:0000259" key="6">
    <source>
        <dbReference type="Pfam" id="PF03328"/>
    </source>
</evidence>
<proteinExistence type="predicted"/>
<evidence type="ECO:0000256" key="4">
    <source>
        <dbReference type="PIRSR" id="PIRSR015582-1"/>
    </source>
</evidence>
<keyword evidence="7" id="KW-0456">Lyase</keyword>
<dbReference type="InterPro" id="IPR040442">
    <property type="entry name" value="Pyrv_kinase-like_dom_sf"/>
</dbReference>
<feature type="domain" description="HpcH/HpaI aldolase/citrate lyase" evidence="6">
    <location>
        <begin position="5"/>
        <end position="225"/>
    </location>
</feature>
<keyword evidence="3 5" id="KW-0460">Magnesium</keyword>
<feature type="binding site" evidence="5">
    <location>
        <position position="128"/>
    </location>
    <ligand>
        <name>Mg(2+)</name>
        <dbReference type="ChEBI" id="CHEBI:18420"/>
    </ligand>
</feature>
<dbReference type="Pfam" id="PF03328">
    <property type="entry name" value="HpcH_HpaI"/>
    <property type="match status" value="1"/>
</dbReference>
<feature type="binding site" evidence="4">
    <location>
        <position position="66"/>
    </location>
    <ligand>
        <name>substrate</name>
    </ligand>
</feature>
<reference evidence="8" key="1">
    <citation type="submission" date="2016-06" db="EMBL/GenBank/DDBJ databases">
        <authorList>
            <person name="Nascimento L."/>
            <person name="Pereira R.V."/>
            <person name="Martins L.F."/>
            <person name="Quaggio R.B."/>
            <person name="Silva A.M."/>
            <person name="Setubal J.C."/>
        </authorList>
    </citation>
    <scope>NUCLEOTIDE SEQUENCE [LARGE SCALE GENOMIC DNA]</scope>
</reference>
<dbReference type="PIRSF" id="PIRSF015582">
    <property type="entry name" value="Cit_lyase_B"/>
    <property type="match status" value="1"/>
</dbReference>
<evidence type="ECO:0000313" key="7">
    <source>
        <dbReference type="EMBL" id="OUM90418.1"/>
    </source>
</evidence>
<dbReference type="Gene3D" id="3.20.20.60">
    <property type="entry name" value="Phosphoenolpyruvate-binding domains"/>
    <property type="match status" value="1"/>
</dbReference>
<evidence type="ECO:0000256" key="3">
    <source>
        <dbReference type="ARBA" id="ARBA00022842"/>
    </source>
</evidence>
<dbReference type="AlphaFoldDB" id="A0A1Y3PYY6"/>
<evidence type="ECO:0000313" key="8">
    <source>
        <dbReference type="Proteomes" id="UP000196475"/>
    </source>
</evidence>
<organism evidence="7 8">
    <name type="scientific">Bacillus thermozeamaize</name>
    <dbReference type="NCBI Taxonomy" id="230954"/>
    <lineage>
        <taxon>Bacteria</taxon>
        <taxon>Bacillati</taxon>
        <taxon>Bacillota</taxon>
        <taxon>Bacilli</taxon>
        <taxon>Bacillales</taxon>
        <taxon>Bacillaceae</taxon>
        <taxon>Bacillus</taxon>
    </lineage>
</organism>
<comment type="cofactor">
    <cofactor evidence="1">
        <name>Mg(2+)</name>
        <dbReference type="ChEBI" id="CHEBI:18420"/>
    </cofactor>
</comment>
<keyword evidence="2 5" id="KW-0479">Metal-binding</keyword>
<evidence type="ECO:0000256" key="1">
    <source>
        <dbReference type="ARBA" id="ARBA00001946"/>
    </source>
</evidence>
<feature type="binding site" evidence="4">
    <location>
        <position position="128"/>
    </location>
    <ligand>
        <name>substrate</name>
    </ligand>
</feature>
<gene>
    <name evidence="7" type="ORF">BAA01_16310</name>
</gene>
<dbReference type="EMBL" id="LZRT01000019">
    <property type="protein sequence ID" value="OUM90418.1"/>
    <property type="molecule type" value="Genomic_DNA"/>
</dbReference>
<dbReference type="InterPro" id="IPR005000">
    <property type="entry name" value="Aldolase/citrate-lyase_domain"/>
</dbReference>